<accession>A0A1I2DYK9</accession>
<reference evidence="1 2" key="1">
    <citation type="submission" date="2016-10" db="EMBL/GenBank/DDBJ databases">
        <authorList>
            <person name="de Groot N.N."/>
        </authorList>
    </citation>
    <scope>NUCLEOTIDE SEQUENCE [LARGE SCALE GENOMIC DNA]</scope>
    <source>
        <strain evidence="1 2">ATCC 51969</strain>
    </source>
</reference>
<name>A0A1I2DYK9_9SPHI</name>
<gene>
    <name evidence="1" type="ORF">SAMN03003324_01538</name>
</gene>
<evidence type="ECO:0000313" key="2">
    <source>
        <dbReference type="Proteomes" id="UP000183129"/>
    </source>
</evidence>
<dbReference type="Proteomes" id="UP000183129">
    <property type="component" value="Unassembled WGS sequence"/>
</dbReference>
<dbReference type="STRING" id="34086.SAMN04488084_102269"/>
<dbReference type="AlphaFoldDB" id="A0A1I2DYK9"/>
<dbReference type="EMBL" id="FONS01000003">
    <property type="protein sequence ID" value="SFE85467.1"/>
    <property type="molecule type" value="Genomic_DNA"/>
</dbReference>
<protein>
    <submittedName>
        <fullName evidence="1">Uncharacterized protein</fullName>
    </submittedName>
</protein>
<evidence type="ECO:0000313" key="1">
    <source>
        <dbReference type="EMBL" id="SFE85467.1"/>
    </source>
</evidence>
<proteinExistence type="predicted"/>
<sequence length="58" mass="6717">MNKNSRDNHTFLQFENLNGPTLDAVELRLFHSTRHLQKRINAHPAGCAQFKLINTNEN</sequence>
<organism evidence="1 2">
    <name type="scientific">Pedobacter antarcticus</name>
    <dbReference type="NCBI Taxonomy" id="34086"/>
    <lineage>
        <taxon>Bacteria</taxon>
        <taxon>Pseudomonadati</taxon>
        <taxon>Bacteroidota</taxon>
        <taxon>Sphingobacteriia</taxon>
        <taxon>Sphingobacteriales</taxon>
        <taxon>Sphingobacteriaceae</taxon>
        <taxon>Pedobacter</taxon>
    </lineage>
</organism>